<dbReference type="RefSeq" id="XP_016596787.1">
    <property type="nucleotide sequence ID" value="XM_016741082.1"/>
</dbReference>
<dbReference type="Proteomes" id="UP000030143">
    <property type="component" value="Unassembled WGS sequence"/>
</dbReference>
<gene>
    <name evidence="2" type="ORF">PEX2_038070</name>
</gene>
<feature type="compositionally biased region" description="Polar residues" evidence="1">
    <location>
        <begin position="93"/>
        <end position="102"/>
    </location>
</feature>
<evidence type="ECO:0000313" key="3">
    <source>
        <dbReference type="Proteomes" id="UP000030143"/>
    </source>
</evidence>
<feature type="compositionally biased region" description="Acidic residues" evidence="1">
    <location>
        <begin position="10"/>
        <end position="32"/>
    </location>
</feature>
<proteinExistence type="predicted"/>
<accession>A0A0A2JG14</accession>
<reference evidence="2 3" key="1">
    <citation type="journal article" date="2015" name="Mol. Plant Microbe Interact.">
        <title>Genome, transcriptome, and functional analyses of Penicillium expansum provide new insights into secondary metabolism and pathogenicity.</title>
        <authorList>
            <person name="Ballester A.R."/>
            <person name="Marcet-Houben M."/>
            <person name="Levin E."/>
            <person name="Sela N."/>
            <person name="Selma-Lazaro C."/>
            <person name="Carmona L."/>
            <person name="Wisniewski M."/>
            <person name="Droby S."/>
            <person name="Gonzalez-Candelas L."/>
            <person name="Gabaldon T."/>
        </authorList>
    </citation>
    <scope>NUCLEOTIDE SEQUENCE [LARGE SCALE GENOMIC DNA]</scope>
    <source>
        <strain evidence="2 3">MD-8</strain>
    </source>
</reference>
<protein>
    <submittedName>
        <fullName evidence="2">Uncharacterized protein</fullName>
    </submittedName>
</protein>
<name>A0A0A2JG14_PENEN</name>
<evidence type="ECO:0000256" key="1">
    <source>
        <dbReference type="SAM" id="MobiDB-lite"/>
    </source>
</evidence>
<feature type="compositionally biased region" description="Basic and acidic residues" evidence="1">
    <location>
        <begin position="33"/>
        <end position="56"/>
    </location>
</feature>
<feature type="region of interest" description="Disordered" evidence="1">
    <location>
        <begin position="79"/>
        <end position="117"/>
    </location>
</feature>
<dbReference type="AlphaFoldDB" id="A0A0A2JG14"/>
<dbReference type="EMBL" id="JQFZ01000229">
    <property type="protein sequence ID" value="KGO54319.1"/>
    <property type="molecule type" value="Genomic_DNA"/>
</dbReference>
<keyword evidence="3" id="KW-1185">Reference proteome</keyword>
<dbReference type="GeneID" id="27676501"/>
<organism evidence="2 3">
    <name type="scientific">Penicillium expansum</name>
    <name type="common">Blue mold rot fungus</name>
    <dbReference type="NCBI Taxonomy" id="27334"/>
    <lineage>
        <taxon>Eukaryota</taxon>
        <taxon>Fungi</taxon>
        <taxon>Dikarya</taxon>
        <taxon>Ascomycota</taxon>
        <taxon>Pezizomycotina</taxon>
        <taxon>Eurotiomycetes</taxon>
        <taxon>Eurotiomycetidae</taxon>
        <taxon>Eurotiales</taxon>
        <taxon>Aspergillaceae</taxon>
        <taxon>Penicillium</taxon>
    </lineage>
</organism>
<sequence>MVSDEHESAPDSEESELPDETEDVGDTEDAEDKGEWVEKWVENGPEVKKDVDEREEEVAWRKLQEFSFDVLKPERYYCQGSPTESTSVHDTEPPQQSPSVPSAMSFPDSQKRKRETTTEGIRHMFGNYTELATDCDLIDEIVITTAIITEMDRALNTPEAQRIFLLSEEILENNEGCSLPFFFLIRSL</sequence>
<evidence type="ECO:0000313" key="2">
    <source>
        <dbReference type="EMBL" id="KGO54319.1"/>
    </source>
</evidence>
<feature type="region of interest" description="Disordered" evidence="1">
    <location>
        <begin position="1"/>
        <end position="56"/>
    </location>
</feature>
<dbReference type="VEuPathDB" id="FungiDB:PEXP_018330"/>
<dbReference type="HOGENOM" id="CLU_1441504_0_0_1"/>
<comment type="caution">
    <text evidence="2">The sequence shown here is derived from an EMBL/GenBank/DDBJ whole genome shotgun (WGS) entry which is preliminary data.</text>
</comment>